<dbReference type="Proteomes" id="UP001221838">
    <property type="component" value="Unassembled WGS sequence"/>
</dbReference>
<name>A0ABT5CZN0_9BACT</name>
<sequence length="101" mass="10841">MGLPGAQGGLITRDEAYAGRVRLTLEQDEDRSFYALTCGIPEWLSHSRFFGSADEATAAFEAMRPALVELWSRLPAGGPRSSPDAARLAGPLLAAFVARFS</sequence>
<accession>A0ABT5CZN0</accession>
<proteinExistence type="predicted"/>
<evidence type="ECO:0000313" key="1">
    <source>
        <dbReference type="EMBL" id="MDC0706885.1"/>
    </source>
</evidence>
<organism evidence="1 2">
    <name type="scientific">Stigmatella ashevillensis</name>
    <dbReference type="NCBI Taxonomy" id="2995309"/>
    <lineage>
        <taxon>Bacteria</taxon>
        <taxon>Pseudomonadati</taxon>
        <taxon>Myxococcota</taxon>
        <taxon>Myxococcia</taxon>
        <taxon>Myxococcales</taxon>
        <taxon>Cystobacterineae</taxon>
        <taxon>Archangiaceae</taxon>
        <taxon>Stigmatella</taxon>
    </lineage>
</organism>
<dbReference type="EMBL" id="JAQNDM010000001">
    <property type="protein sequence ID" value="MDC0706885.1"/>
    <property type="molecule type" value="Genomic_DNA"/>
</dbReference>
<dbReference type="RefSeq" id="WP_272133971.1">
    <property type="nucleotide sequence ID" value="NZ_JAQNDM010000001.1"/>
</dbReference>
<gene>
    <name evidence="1" type="ORF">POL68_00200</name>
</gene>
<keyword evidence="2" id="KW-1185">Reference proteome</keyword>
<evidence type="ECO:0000313" key="2">
    <source>
        <dbReference type="Proteomes" id="UP001221838"/>
    </source>
</evidence>
<protein>
    <submittedName>
        <fullName evidence="1">Uncharacterized protein</fullName>
    </submittedName>
</protein>
<reference evidence="1 2" key="1">
    <citation type="submission" date="2022-11" db="EMBL/GenBank/DDBJ databases">
        <title>Minimal conservation of predation-associated metabolite biosynthetic gene clusters underscores biosynthetic potential of Myxococcota including descriptions for ten novel species: Archangium lansinium sp. nov., Myxococcus landrumus sp. nov., Nannocystis bai.</title>
        <authorList>
            <person name="Ahearne A."/>
            <person name="Stevens C."/>
            <person name="Dowd S."/>
        </authorList>
    </citation>
    <scope>NUCLEOTIDE SEQUENCE [LARGE SCALE GENOMIC DNA]</scope>
    <source>
        <strain evidence="1 2">NCWAL01</strain>
    </source>
</reference>
<comment type="caution">
    <text evidence="1">The sequence shown here is derived from an EMBL/GenBank/DDBJ whole genome shotgun (WGS) entry which is preliminary data.</text>
</comment>